<proteinExistence type="predicted"/>
<dbReference type="InterPro" id="IPR038717">
    <property type="entry name" value="Tc1-like_DDE_dom"/>
</dbReference>
<dbReference type="Gene3D" id="3.30.420.10">
    <property type="entry name" value="Ribonuclease H-like superfamily/Ribonuclease H"/>
    <property type="match status" value="1"/>
</dbReference>
<dbReference type="STRING" id="763407.A0A167K020"/>
<evidence type="ECO:0000313" key="3">
    <source>
        <dbReference type="Proteomes" id="UP000077315"/>
    </source>
</evidence>
<organism evidence="2 3">
    <name type="scientific">Phycomyces blakesleeanus (strain ATCC 8743b / DSM 1359 / FGSC 10004 / NBRC 33097 / NRRL 1555)</name>
    <dbReference type="NCBI Taxonomy" id="763407"/>
    <lineage>
        <taxon>Eukaryota</taxon>
        <taxon>Fungi</taxon>
        <taxon>Fungi incertae sedis</taxon>
        <taxon>Mucoromycota</taxon>
        <taxon>Mucoromycotina</taxon>
        <taxon>Mucoromycetes</taxon>
        <taxon>Mucorales</taxon>
        <taxon>Phycomycetaceae</taxon>
        <taxon>Phycomyces</taxon>
    </lineage>
</organism>
<sequence length="121" mass="13888">MVWSCFWSGGFGLLKVIKNETDGASCHTGAYSQWWKRTHQIGGFDFWSAQSPDLNPIENIWSTLNKRIDKRRVSINSLNDLEVALQEEWATLDRESAGRLVESMQRRCQAVIDAHRGPTDY</sequence>
<dbReference type="AlphaFoldDB" id="A0A167K020"/>
<dbReference type="VEuPathDB" id="FungiDB:PHYBLDRAFT_151946"/>
<protein>
    <recommendedName>
        <fullName evidence="1">Tc1-like transposase DDE domain-containing protein</fullName>
    </recommendedName>
</protein>
<gene>
    <name evidence="2" type="ORF">PHYBLDRAFT_151946</name>
</gene>
<evidence type="ECO:0000313" key="2">
    <source>
        <dbReference type="EMBL" id="OAD67006.1"/>
    </source>
</evidence>
<dbReference type="Proteomes" id="UP000077315">
    <property type="component" value="Unassembled WGS sequence"/>
</dbReference>
<dbReference type="GeneID" id="28993699"/>
<dbReference type="Pfam" id="PF13358">
    <property type="entry name" value="DDE_3"/>
    <property type="match status" value="1"/>
</dbReference>
<dbReference type="EMBL" id="KV441026">
    <property type="protein sequence ID" value="OAD67006.1"/>
    <property type="molecule type" value="Genomic_DNA"/>
</dbReference>
<dbReference type="InParanoid" id="A0A167K020"/>
<name>A0A167K020_PHYB8</name>
<keyword evidence="3" id="KW-1185">Reference proteome</keyword>
<dbReference type="RefSeq" id="XP_018285046.1">
    <property type="nucleotide sequence ID" value="XM_018432793.1"/>
</dbReference>
<accession>A0A167K020</accession>
<dbReference type="OrthoDB" id="2446457at2759"/>
<dbReference type="GO" id="GO:0003676">
    <property type="term" value="F:nucleic acid binding"/>
    <property type="evidence" value="ECO:0007669"/>
    <property type="project" value="InterPro"/>
</dbReference>
<dbReference type="InterPro" id="IPR036397">
    <property type="entry name" value="RNaseH_sf"/>
</dbReference>
<evidence type="ECO:0000259" key="1">
    <source>
        <dbReference type="Pfam" id="PF13358"/>
    </source>
</evidence>
<reference evidence="3" key="1">
    <citation type="submission" date="2015-06" db="EMBL/GenBank/DDBJ databases">
        <title>Expansion of signal transduction pathways in fungi by whole-genome duplication.</title>
        <authorList>
            <consortium name="DOE Joint Genome Institute"/>
            <person name="Corrochano L.M."/>
            <person name="Kuo A."/>
            <person name="Marcet-Houben M."/>
            <person name="Polaino S."/>
            <person name="Salamov A."/>
            <person name="Villalobos J.M."/>
            <person name="Alvarez M.I."/>
            <person name="Avalos J."/>
            <person name="Benito E.P."/>
            <person name="Benoit I."/>
            <person name="Burger G."/>
            <person name="Camino L.P."/>
            <person name="Canovas D."/>
            <person name="Cerda-Olmedo E."/>
            <person name="Cheng J.-F."/>
            <person name="Dominguez A."/>
            <person name="Elias M."/>
            <person name="Eslava A.P."/>
            <person name="Glaser F."/>
            <person name="Grimwood J."/>
            <person name="Gutierrez G."/>
            <person name="Heitman J."/>
            <person name="Henrissat B."/>
            <person name="Iturriaga E.A."/>
            <person name="Lang B.F."/>
            <person name="Lavin J.L."/>
            <person name="Lee S."/>
            <person name="Li W."/>
            <person name="Lindquist E."/>
            <person name="Lopez-Garcia S."/>
            <person name="Luque E.M."/>
            <person name="Marcos A.T."/>
            <person name="Martin J."/>
            <person name="McCluskey K."/>
            <person name="Medina H.R."/>
            <person name="Miralles-Duran A."/>
            <person name="Miyazaki A."/>
            <person name="Munoz-Torres E."/>
            <person name="Oguiza J.A."/>
            <person name="Ohm R."/>
            <person name="Olmedo M."/>
            <person name="Orejas M."/>
            <person name="Ortiz-Castellanos L."/>
            <person name="Pisabarro A.G."/>
            <person name="Rodriguez-Romero J."/>
            <person name="Ruiz-Herrera J."/>
            <person name="Ruiz-Vazquez R."/>
            <person name="Sanz C."/>
            <person name="Schackwitz W."/>
            <person name="Schmutz J."/>
            <person name="Shahriari M."/>
            <person name="Shelest E."/>
            <person name="Silva-Franco F."/>
            <person name="Soanes D."/>
            <person name="Syed K."/>
            <person name="Tagua V.G."/>
            <person name="Talbot N.J."/>
            <person name="Thon M."/>
            <person name="De vries R.P."/>
            <person name="Wiebenga A."/>
            <person name="Yadav J.S."/>
            <person name="Braun E.L."/>
            <person name="Baker S."/>
            <person name="Garre V."/>
            <person name="Horwitz B."/>
            <person name="Torres-Martinez S."/>
            <person name="Idnurm A."/>
            <person name="Herrera-Estrella A."/>
            <person name="Gabaldon T."/>
            <person name="Grigoriev I.V."/>
        </authorList>
    </citation>
    <scope>NUCLEOTIDE SEQUENCE [LARGE SCALE GENOMIC DNA]</scope>
    <source>
        <strain evidence="3">NRRL 1555(-)</strain>
    </source>
</reference>
<feature type="domain" description="Tc1-like transposase DDE" evidence="1">
    <location>
        <begin position="22"/>
        <end position="74"/>
    </location>
</feature>